<sequence>MNAMYYLKIKIPNTIYRIAQFLEILVSLLVIAAIILSFGTILSQLGVMASHPSDTEGLRSFLSTAFTVVIGIEFLKMLSRHNMSSAVEVLLFAIARQMVIEHTTPMENLIMVISIAVLFIIRKYLFIPGLDDKQTLTVPRTDEPLSTEDEFSGSTRHE</sequence>
<dbReference type="Proteomes" id="UP000064844">
    <property type="component" value="Chromosome"/>
</dbReference>
<feature type="transmembrane region" description="Helical" evidence="7">
    <location>
        <begin position="57"/>
        <end position="75"/>
    </location>
</feature>
<dbReference type="PATRIC" id="fig|1297617.4.peg.1056"/>
<keyword evidence="9" id="KW-1185">Reference proteome</keyword>
<evidence type="ECO:0000313" key="8">
    <source>
        <dbReference type="EMBL" id="ALP93429.1"/>
    </source>
</evidence>
<accession>A0A0S2W262</accession>
<keyword evidence="5 7" id="KW-0472">Membrane</keyword>
<dbReference type="KEGG" id="ibu:IB211_01036c"/>
<dbReference type="Pfam" id="PF06146">
    <property type="entry name" value="PsiE"/>
    <property type="match status" value="1"/>
</dbReference>
<evidence type="ECO:0000256" key="3">
    <source>
        <dbReference type="ARBA" id="ARBA00022692"/>
    </source>
</evidence>
<proteinExistence type="predicted"/>
<feature type="transmembrane region" description="Helical" evidence="7">
    <location>
        <begin position="106"/>
        <end position="125"/>
    </location>
</feature>
<name>A0A0S2W262_9FIRM</name>
<dbReference type="InterPro" id="IPR020948">
    <property type="entry name" value="P_starv_induced_PsiE-like"/>
</dbReference>
<organism evidence="8 9">
    <name type="scientific">Intestinimonas butyriciproducens</name>
    <dbReference type="NCBI Taxonomy" id="1297617"/>
    <lineage>
        <taxon>Bacteria</taxon>
        <taxon>Bacillati</taxon>
        <taxon>Bacillota</taxon>
        <taxon>Clostridia</taxon>
        <taxon>Eubacteriales</taxon>
        <taxon>Intestinimonas</taxon>
    </lineage>
</organism>
<protein>
    <recommendedName>
        <fullName evidence="10">Transporter</fullName>
    </recommendedName>
</protein>
<comment type="subcellular location">
    <subcellularLocation>
        <location evidence="1">Cell membrane</location>
        <topology evidence="1">Multi-pass membrane protein</topology>
    </subcellularLocation>
</comment>
<evidence type="ECO:0000256" key="7">
    <source>
        <dbReference type="SAM" id="Phobius"/>
    </source>
</evidence>
<gene>
    <name evidence="8" type="ORF">IB211_01036c</name>
</gene>
<dbReference type="RefSeq" id="WP_052082335.1">
    <property type="nucleotide sequence ID" value="NZ_CP011307.1"/>
</dbReference>
<evidence type="ECO:0000256" key="2">
    <source>
        <dbReference type="ARBA" id="ARBA00022475"/>
    </source>
</evidence>
<reference evidence="8 9" key="1">
    <citation type="journal article" date="2015" name="Nat. Commun.">
        <title>Production of butyrate from lysine and the Amadori product fructoselysine by a human gut commensal.</title>
        <authorList>
            <person name="Bui T.P."/>
            <person name="Ritari J."/>
            <person name="Boeren S."/>
            <person name="de Waard P."/>
            <person name="Plugge C.M."/>
            <person name="de Vos W.M."/>
        </authorList>
    </citation>
    <scope>NUCLEOTIDE SEQUENCE [LARGE SCALE GENOMIC DNA]</scope>
    <source>
        <strain evidence="8 9">AF211</strain>
    </source>
</reference>
<dbReference type="EMBL" id="CP011307">
    <property type="protein sequence ID" value="ALP93429.1"/>
    <property type="molecule type" value="Genomic_DNA"/>
</dbReference>
<evidence type="ECO:0000313" key="9">
    <source>
        <dbReference type="Proteomes" id="UP000064844"/>
    </source>
</evidence>
<dbReference type="eggNOG" id="ENOG5033080">
    <property type="taxonomic scope" value="Bacteria"/>
</dbReference>
<feature type="transmembrane region" description="Helical" evidence="7">
    <location>
        <begin position="21"/>
        <end position="45"/>
    </location>
</feature>
<evidence type="ECO:0000256" key="6">
    <source>
        <dbReference type="SAM" id="MobiDB-lite"/>
    </source>
</evidence>
<keyword evidence="4 7" id="KW-1133">Transmembrane helix</keyword>
<evidence type="ECO:0000256" key="4">
    <source>
        <dbReference type="ARBA" id="ARBA00022989"/>
    </source>
</evidence>
<evidence type="ECO:0000256" key="1">
    <source>
        <dbReference type="ARBA" id="ARBA00004651"/>
    </source>
</evidence>
<reference evidence="9" key="2">
    <citation type="submission" date="2015-04" db="EMBL/GenBank/DDBJ databases">
        <title>A butyrogenic pathway from the amino acid lysine in a human gut commensal.</title>
        <authorList>
            <person name="de Vos W.M."/>
            <person name="Bui N.T.P."/>
            <person name="Plugge C.M."/>
            <person name="Ritari J."/>
        </authorList>
    </citation>
    <scope>NUCLEOTIDE SEQUENCE [LARGE SCALE GENOMIC DNA]</scope>
    <source>
        <strain evidence="9">AF211</strain>
    </source>
</reference>
<dbReference type="GO" id="GO:0005886">
    <property type="term" value="C:plasma membrane"/>
    <property type="evidence" value="ECO:0007669"/>
    <property type="project" value="UniProtKB-SubCell"/>
</dbReference>
<evidence type="ECO:0000256" key="5">
    <source>
        <dbReference type="ARBA" id="ARBA00023136"/>
    </source>
</evidence>
<keyword evidence="3 7" id="KW-0812">Transmembrane</keyword>
<dbReference type="STRING" id="1297617.IB211_01036c"/>
<feature type="region of interest" description="Disordered" evidence="6">
    <location>
        <begin position="139"/>
        <end position="158"/>
    </location>
</feature>
<evidence type="ECO:0008006" key="10">
    <source>
        <dbReference type="Google" id="ProtNLM"/>
    </source>
</evidence>
<dbReference type="AlphaFoldDB" id="A0A0S2W262"/>
<keyword evidence="2" id="KW-1003">Cell membrane</keyword>